<comment type="caution">
    <text evidence="1">The sequence shown here is derived from an EMBL/GenBank/DDBJ whole genome shotgun (WGS) entry which is preliminary data.</text>
</comment>
<keyword evidence="2" id="KW-1185">Reference proteome</keyword>
<name>A0AAV4XYM5_CAEEX</name>
<evidence type="ECO:0000313" key="2">
    <source>
        <dbReference type="Proteomes" id="UP001054945"/>
    </source>
</evidence>
<dbReference type="Proteomes" id="UP001054945">
    <property type="component" value="Unassembled WGS sequence"/>
</dbReference>
<organism evidence="1 2">
    <name type="scientific">Caerostris extrusa</name>
    <name type="common">Bark spider</name>
    <name type="synonym">Caerostris bankana</name>
    <dbReference type="NCBI Taxonomy" id="172846"/>
    <lineage>
        <taxon>Eukaryota</taxon>
        <taxon>Metazoa</taxon>
        <taxon>Ecdysozoa</taxon>
        <taxon>Arthropoda</taxon>
        <taxon>Chelicerata</taxon>
        <taxon>Arachnida</taxon>
        <taxon>Araneae</taxon>
        <taxon>Araneomorphae</taxon>
        <taxon>Entelegynae</taxon>
        <taxon>Araneoidea</taxon>
        <taxon>Araneidae</taxon>
        <taxon>Caerostris</taxon>
    </lineage>
</organism>
<evidence type="ECO:0000313" key="1">
    <source>
        <dbReference type="EMBL" id="GIZ00271.1"/>
    </source>
</evidence>
<reference evidence="1 2" key="1">
    <citation type="submission" date="2021-06" db="EMBL/GenBank/DDBJ databases">
        <title>Caerostris extrusa draft genome.</title>
        <authorList>
            <person name="Kono N."/>
            <person name="Arakawa K."/>
        </authorList>
    </citation>
    <scope>NUCLEOTIDE SEQUENCE [LARGE SCALE GENOMIC DNA]</scope>
</reference>
<gene>
    <name evidence="1" type="ORF">CEXT_649281</name>
</gene>
<accession>A0AAV4XYM5</accession>
<protein>
    <submittedName>
        <fullName evidence="1">Uncharacterized protein</fullName>
    </submittedName>
</protein>
<dbReference type="AlphaFoldDB" id="A0AAV4XYM5"/>
<proteinExistence type="predicted"/>
<dbReference type="EMBL" id="BPLR01001143">
    <property type="protein sequence ID" value="GIZ00271.1"/>
    <property type="molecule type" value="Genomic_DNA"/>
</dbReference>
<sequence>MRLKDSHFKLKASRSSLFFGHALGSTVPVSPSGSVTCVNGRQTRRCSSHSYKPSPFQTFFLLIFAHVRETGIHRSPLLELLILMPHKIVLQILLVADLLTILND</sequence>